<dbReference type="GO" id="GO:0008168">
    <property type="term" value="F:methyltransferase activity"/>
    <property type="evidence" value="ECO:0007669"/>
    <property type="project" value="UniProtKB-KW"/>
</dbReference>
<dbReference type="Gene3D" id="3.40.50.150">
    <property type="entry name" value="Vaccinia Virus protein VP39"/>
    <property type="match status" value="1"/>
</dbReference>
<feature type="domain" description="Methyltransferase" evidence="2">
    <location>
        <begin position="53"/>
        <end position="142"/>
    </location>
</feature>
<dbReference type="InterPro" id="IPR029063">
    <property type="entry name" value="SAM-dependent_MTases_sf"/>
</dbReference>
<accession>A0ABY1P3N7</accession>
<evidence type="ECO:0000313" key="4">
    <source>
        <dbReference type="Proteomes" id="UP001157961"/>
    </source>
</evidence>
<evidence type="ECO:0000313" key="3">
    <source>
        <dbReference type="EMBL" id="SMP25761.1"/>
    </source>
</evidence>
<dbReference type="EMBL" id="FXTY01000005">
    <property type="protein sequence ID" value="SMP25761.1"/>
    <property type="molecule type" value="Genomic_DNA"/>
</dbReference>
<keyword evidence="1" id="KW-0808">Transferase</keyword>
<reference evidence="3 4" key="1">
    <citation type="submission" date="2017-05" db="EMBL/GenBank/DDBJ databases">
        <authorList>
            <person name="Varghese N."/>
            <person name="Submissions S."/>
        </authorList>
    </citation>
    <scope>NUCLEOTIDE SEQUENCE [LARGE SCALE GENOMIC DNA]</scope>
    <source>
        <strain evidence="3 4">DSM 29734</strain>
    </source>
</reference>
<evidence type="ECO:0000256" key="1">
    <source>
        <dbReference type="ARBA" id="ARBA00022679"/>
    </source>
</evidence>
<dbReference type="SUPFAM" id="SSF53335">
    <property type="entry name" value="S-adenosyl-L-methionine-dependent methyltransferases"/>
    <property type="match status" value="1"/>
</dbReference>
<proteinExistence type="predicted"/>
<name>A0ABY1P3N7_9RHOB</name>
<comment type="caution">
    <text evidence="3">The sequence shown here is derived from an EMBL/GenBank/DDBJ whole genome shotgun (WGS) entry which is preliminary data.</text>
</comment>
<gene>
    <name evidence="3" type="ORF">SAMN06265373_105149</name>
</gene>
<dbReference type="RefSeq" id="WP_283426568.1">
    <property type="nucleotide sequence ID" value="NZ_FXTY01000005.1"/>
</dbReference>
<keyword evidence="4" id="KW-1185">Reference proteome</keyword>
<protein>
    <submittedName>
        <fullName evidence="3">Methyltransferase domain-containing protein</fullName>
    </submittedName>
</protein>
<dbReference type="GO" id="GO:0032259">
    <property type="term" value="P:methylation"/>
    <property type="evidence" value="ECO:0007669"/>
    <property type="project" value="UniProtKB-KW"/>
</dbReference>
<evidence type="ECO:0000259" key="2">
    <source>
        <dbReference type="Pfam" id="PF13649"/>
    </source>
</evidence>
<dbReference type="Proteomes" id="UP001157961">
    <property type="component" value="Unassembled WGS sequence"/>
</dbReference>
<dbReference type="Pfam" id="PF13649">
    <property type="entry name" value="Methyltransf_25"/>
    <property type="match status" value="1"/>
</dbReference>
<keyword evidence="3" id="KW-0489">Methyltransferase</keyword>
<dbReference type="InterPro" id="IPR041698">
    <property type="entry name" value="Methyltransf_25"/>
</dbReference>
<dbReference type="CDD" id="cd02440">
    <property type="entry name" value="AdoMet_MTases"/>
    <property type="match status" value="1"/>
</dbReference>
<dbReference type="PANTHER" id="PTHR43861">
    <property type="entry name" value="TRANS-ACONITATE 2-METHYLTRANSFERASE-RELATED"/>
    <property type="match status" value="1"/>
</dbReference>
<sequence>MSSTPDFATIKAGMADVYERQAEAWDIGRDTTLRERDWLSRWLEGLPTPSALLDLGCGSGRPLAAYLTNLGHGLTGVDASAAMIDRAQSNVPRGAFQVADMRQFDLGHTFDAILSWDAFFHLSPGEQRAALPVILNHLKPGGHLLLTVGDDEGEVTGIVAGEPVYHGSLSPAEYLNILQAEGFADITYTPNDPSVLGRYVLLARGKGTA</sequence>
<organism evidence="3 4">
    <name type="scientific">Shimia sagamensis</name>
    <dbReference type="NCBI Taxonomy" id="1566352"/>
    <lineage>
        <taxon>Bacteria</taxon>
        <taxon>Pseudomonadati</taxon>
        <taxon>Pseudomonadota</taxon>
        <taxon>Alphaproteobacteria</taxon>
        <taxon>Rhodobacterales</taxon>
        <taxon>Roseobacteraceae</taxon>
    </lineage>
</organism>